<dbReference type="AlphaFoldDB" id="A0A554X976"/>
<comment type="caution">
    <text evidence="1">The sequence shown here is derived from an EMBL/GenBank/DDBJ whole genome shotgun (WGS) entry which is preliminary data.</text>
</comment>
<evidence type="ECO:0000313" key="1">
    <source>
        <dbReference type="EMBL" id="TSE32373.1"/>
    </source>
</evidence>
<dbReference type="Proteomes" id="UP000318542">
    <property type="component" value="Unassembled WGS sequence"/>
</dbReference>
<evidence type="ECO:0000313" key="2">
    <source>
        <dbReference type="Proteomes" id="UP000318542"/>
    </source>
</evidence>
<accession>A0A554X976</accession>
<proteinExistence type="predicted"/>
<keyword evidence="2" id="KW-1185">Reference proteome</keyword>
<evidence type="ECO:0008006" key="3">
    <source>
        <dbReference type="Google" id="ProtNLM"/>
    </source>
</evidence>
<protein>
    <recommendedName>
        <fullName evidence="3">Lipoprotein</fullName>
    </recommendedName>
</protein>
<organism evidence="1 2">
    <name type="scientific">Tepidimonas thermarum</name>
    <dbReference type="NCBI Taxonomy" id="335431"/>
    <lineage>
        <taxon>Bacteria</taxon>
        <taxon>Pseudomonadati</taxon>
        <taxon>Pseudomonadota</taxon>
        <taxon>Betaproteobacteria</taxon>
        <taxon>Burkholderiales</taxon>
        <taxon>Tepidimonas</taxon>
    </lineage>
</organism>
<reference evidence="1 2" key="1">
    <citation type="submission" date="2019-07" db="EMBL/GenBank/DDBJ databases">
        <title>Tepidimonas thermarum AA-1 draft genome.</title>
        <authorList>
            <person name="Da Costa M.S."/>
            <person name="Froufe H.J.C."/>
            <person name="Egas C."/>
            <person name="Albuquerque L."/>
        </authorList>
    </citation>
    <scope>NUCLEOTIDE SEQUENCE [LARGE SCALE GENOMIC DNA]</scope>
    <source>
        <strain evidence="1 2">AA-1</strain>
    </source>
</reference>
<name>A0A554X976_9BURK</name>
<sequence>MKTTLRPILGGRIGHLALVWAALVAGCAAPPVPEWRLQARLAVEQASAAQLTGRTRVAQQHWQTAVRSAAASGQADALARVALARCALDQAALAWDGCLPAQPYLPDAGAAERAYAAYLALQPLDAAQRAALPPVHQALAAALAGGAVGGAAGGADTPLTPLLAAIDDPLARLVGGGVAWRAGRLDAAGVALLVDTASAQGWRVPLAMWLGVQARLAEAAGDTETARRAQRRLAWVLGAAAPAQPAADPR</sequence>
<dbReference type="RefSeq" id="WP_143899870.1">
    <property type="nucleotide sequence ID" value="NZ_VJOL01000001.1"/>
</dbReference>
<gene>
    <name evidence="1" type="ORF">Tther_00160</name>
</gene>
<dbReference type="EMBL" id="VJOL01000001">
    <property type="protein sequence ID" value="TSE32373.1"/>
    <property type="molecule type" value="Genomic_DNA"/>
</dbReference>
<dbReference type="OrthoDB" id="8562564at2"/>
<dbReference type="PROSITE" id="PS51257">
    <property type="entry name" value="PROKAR_LIPOPROTEIN"/>
    <property type="match status" value="1"/>
</dbReference>